<evidence type="ECO:0008006" key="4">
    <source>
        <dbReference type="Google" id="ProtNLM"/>
    </source>
</evidence>
<dbReference type="RefSeq" id="WP_089883029.1">
    <property type="nucleotide sequence ID" value="NZ_FOYS01000006.1"/>
</dbReference>
<feature type="region of interest" description="Disordered" evidence="1">
    <location>
        <begin position="297"/>
        <end position="321"/>
    </location>
</feature>
<dbReference type="Gene3D" id="3.40.720.10">
    <property type="entry name" value="Alkaline Phosphatase, subunit A"/>
    <property type="match status" value="1"/>
</dbReference>
<dbReference type="Proteomes" id="UP000243250">
    <property type="component" value="Unassembled WGS sequence"/>
</dbReference>
<evidence type="ECO:0000313" key="2">
    <source>
        <dbReference type="EMBL" id="SFR67299.1"/>
    </source>
</evidence>
<accession>A0A1I6IKY3</accession>
<evidence type="ECO:0000313" key="3">
    <source>
        <dbReference type="Proteomes" id="UP000243250"/>
    </source>
</evidence>
<organism evidence="2 3">
    <name type="scientific">Halogeometricum limi</name>
    <dbReference type="NCBI Taxonomy" id="555875"/>
    <lineage>
        <taxon>Archaea</taxon>
        <taxon>Methanobacteriati</taxon>
        <taxon>Methanobacteriota</taxon>
        <taxon>Stenosarchaea group</taxon>
        <taxon>Halobacteria</taxon>
        <taxon>Halobacteriales</taxon>
        <taxon>Haloferacaceae</taxon>
        <taxon>Halogeometricum</taxon>
    </lineage>
</organism>
<gene>
    <name evidence="2" type="ORF">SAMN04488124_3345</name>
</gene>
<proteinExistence type="predicted"/>
<evidence type="ECO:0000256" key="1">
    <source>
        <dbReference type="SAM" id="MobiDB-lite"/>
    </source>
</evidence>
<reference evidence="3" key="1">
    <citation type="submission" date="2016-10" db="EMBL/GenBank/DDBJ databases">
        <authorList>
            <person name="Varghese N."/>
            <person name="Submissions S."/>
        </authorList>
    </citation>
    <scope>NUCLEOTIDE SEQUENCE [LARGE SCALE GENOMIC DNA]</scope>
    <source>
        <strain evidence="3">CGMCC 1.8711</strain>
    </source>
</reference>
<protein>
    <recommendedName>
        <fullName evidence="4">Sulfatase</fullName>
    </recommendedName>
</protein>
<sequence length="330" mass="37975">METDVRAWIEELSSGLKGGGSKKQALLWSLRGAFNGPYLSWTARHPIGTNVYERDWDLLIVLDACRLDALREVAPEYDYIQSVDSIWSVGSASHEWICKTFTNEYRSEIEQTSLITTNPFVPQTFDDRVFPPKAYAIPVMWPQWDVVEKSTFQNLLQIHKHDYEEYFSAPPPEIVTDHAIKMAREDPSERMVLHYFQPHTPYISHAHREKRPITDLEDDPWAAMQNGTATKEEAWELYMDNLRFVLDNIRTLLRNIDAEKVVITADHGDLFGEMGAYGHPEGFVHPDLKRVPWAIASGTDTGERQPDVETSRQTDGDHDVEDRLEKLGYL</sequence>
<feature type="compositionally biased region" description="Basic and acidic residues" evidence="1">
    <location>
        <begin position="301"/>
        <end position="321"/>
    </location>
</feature>
<dbReference type="InterPro" id="IPR017850">
    <property type="entry name" value="Alkaline_phosphatase_core_sf"/>
</dbReference>
<dbReference type="AlphaFoldDB" id="A0A1I6IKY3"/>
<dbReference type="EMBL" id="FOYS01000006">
    <property type="protein sequence ID" value="SFR67299.1"/>
    <property type="molecule type" value="Genomic_DNA"/>
</dbReference>
<keyword evidence="3" id="KW-1185">Reference proteome</keyword>
<name>A0A1I6IKY3_9EURY</name>
<dbReference type="SUPFAM" id="SSF53649">
    <property type="entry name" value="Alkaline phosphatase-like"/>
    <property type="match status" value="1"/>
</dbReference>